<keyword evidence="2" id="KW-1185">Reference proteome</keyword>
<protein>
    <submittedName>
        <fullName evidence="1">143_t:CDS:1</fullName>
    </submittedName>
</protein>
<dbReference type="AlphaFoldDB" id="A0A9N9IFI6"/>
<accession>A0A9N9IFI6</accession>
<dbReference type="EMBL" id="CAJVQA010014714">
    <property type="protein sequence ID" value="CAG8732793.1"/>
    <property type="molecule type" value="Genomic_DNA"/>
</dbReference>
<gene>
    <name evidence="1" type="ORF">CPELLU_LOCUS13600</name>
</gene>
<comment type="caution">
    <text evidence="1">The sequence shown here is derived from an EMBL/GenBank/DDBJ whole genome shotgun (WGS) entry which is preliminary data.</text>
</comment>
<reference evidence="1" key="1">
    <citation type="submission" date="2021-06" db="EMBL/GenBank/DDBJ databases">
        <authorList>
            <person name="Kallberg Y."/>
            <person name="Tangrot J."/>
            <person name="Rosling A."/>
        </authorList>
    </citation>
    <scope>NUCLEOTIDE SEQUENCE</scope>
    <source>
        <strain evidence="1">FL966</strain>
    </source>
</reference>
<proteinExistence type="predicted"/>
<dbReference type="Proteomes" id="UP000789759">
    <property type="component" value="Unassembled WGS sequence"/>
</dbReference>
<dbReference type="OrthoDB" id="2986975at2759"/>
<organism evidence="1 2">
    <name type="scientific">Cetraspora pellucida</name>
    <dbReference type="NCBI Taxonomy" id="1433469"/>
    <lineage>
        <taxon>Eukaryota</taxon>
        <taxon>Fungi</taxon>
        <taxon>Fungi incertae sedis</taxon>
        <taxon>Mucoromycota</taxon>
        <taxon>Glomeromycotina</taxon>
        <taxon>Glomeromycetes</taxon>
        <taxon>Diversisporales</taxon>
        <taxon>Gigasporaceae</taxon>
        <taxon>Cetraspora</taxon>
    </lineage>
</organism>
<evidence type="ECO:0000313" key="1">
    <source>
        <dbReference type="EMBL" id="CAG8732793.1"/>
    </source>
</evidence>
<evidence type="ECO:0000313" key="2">
    <source>
        <dbReference type="Proteomes" id="UP000789759"/>
    </source>
</evidence>
<name>A0A9N9IFI6_9GLOM</name>
<sequence length="192" mass="22135">MKVVLTFNICTNNSLANGLLEYLRQIVYNKDSIDILSSQDNIILKNLPKYVVVELIGKAPGSYKTLLPNHIPIYPLKHLCVHTIWNRDGSKISKRFQYFQLPLTSTFMFTDFKSQGRTLEKIVVDLSGKHVNNSTYVMLFRAQRLDDLLILKPFDESILNMQLSPALHAELARIEECTQRTTQLKFCLNMNK</sequence>